<dbReference type="InterPro" id="IPR044230">
    <property type="entry name" value="GTF3C4"/>
</dbReference>
<dbReference type="VEuPathDB" id="FungiDB:CLCR_02355"/>
<evidence type="ECO:0008006" key="5">
    <source>
        <dbReference type="Google" id="ProtNLM"/>
    </source>
</evidence>
<reference evidence="4" key="1">
    <citation type="submission" date="2015-07" db="EMBL/GenBank/DDBJ databases">
        <authorList>
            <person name="Teixeira M.M."/>
            <person name="Souza R.C."/>
            <person name="Almeida L.G."/>
            <person name="Vicente V.A."/>
            <person name="de Hoog S."/>
            <person name="Bocca A.L."/>
            <person name="de Almeida S.R."/>
            <person name="Vasconcelos A.T."/>
            <person name="Felipe M.S."/>
        </authorList>
    </citation>
    <scope>NUCLEOTIDE SEQUENCE [LARGE SCALE GENOMIC DNA]</scope>
    <source>
        <strain evidence="4">KSF</strain>
    </source>
</reference>
<comment type="caution">
    <text evidence="3">The sequence shown here is derived from an EMBL/GenBank/DDBJ whole genome shotgun (WGS) entry which is preliminary data.</text>
</comment>
<dbReference type="GO" id="GO:0004402">
    <property type="term" value="F:histone acetyltransferase activity"/>
    <property type="evidence" value="ECO:0007669"/>
    <property type="project" value="InterPro"/>
</dbReference>
<keyword evidence="4" id="KW-1185">Reference proteome</keyword>
<protein>
    <recommendedName>
        <fullName evidence="5">Transcription factor IIIC putative zinc-finger domain-containing protein</fullName>
    </recommendedName>
</protein>
<evidence type="ECO:0000313" key="3">
    <source>
        <dbReference type="EMBL" id="OCT47351.1"/>
    </source>
</evidence>
<dbReference type="eggNOG" id="ENOG502S8BZ">
    <property type="taxonomic scope" value="Eukaryota"/>
</dbReference>
<feature type="domain" description="Transcription factor IIIC 90kDa subunit N-terminal" evidence="1">
    <location>
        <begin position="304"/>
        <end position="386"/>
    </location>
</feature>
<name>A0A1C1CFW4_9EURO</name>
<dbReference type="InterPro" id="IPR024761">
    <property type="entry name" value="TFIIIC_delta_N"/>
</dbReference>
<feature type="domain" description="Transcription factor IIIC 90kDa subunit N-terminal" evidence="1">
    <location>
        <begin position="25"/>
        <end position="267"/>
    </location>
</feature>
<dbReference type="AlphaFoldDB" id="A0A1C1CFW4"/>
<dbReference type="Pfam" id="PF12660">
    <property type="entry name" value="zf-TFIIIC"/>
    <property type="match status" value="1"/>
</dbReference>
<dbReference type="InterPro" id="IPR024764">
    <property type="entry name" value="TFIIIC_Znf"/>
</dbReference>
<dbReference type="PANTHER" id="PTHR15496">
    <property type="entry name" value="GENERAL TRANSCRIPTION FACTOR 3C POLYPEPTIDE 4 FAMILY"/>
    <property type="match status" value="1"/>
</dbReference>
<dbReference type="Proteomes" id="UP000094526">
    <property type="component" value="Unassembled WGS sequence"/>
</dbReference>
<dbReference type="OrthoDB" id="6021743at2759"/>
<dbReference type="Pfam" id="PF12657">
    <property type="entry name" value="TFIIIC_delta"/>
    <property type="match status" value="2"/>
</dbReference>
<dbReference type="PANTHER" id="PTHR15496:SF2">
    <property type="entry name" value="GENERAL TRANSCRIPTION FACTOR 3C POLYPEPTIDE 4"/>
    <property type="match status" value="1"/>
</dbReference>
<organism evidence="3 4">
    <name type="scientific">Cladophialophora carrionii</name>
    <dbReference type="NCBI Taxonomy" id="86049"/>
    <lineage>
        <taxon>Eukaryota</taxon>
        <taxon>Fungi</taxon>
        <taxon>Dikarya</taxon>
        <taxon>Ascomycota</taxon>
        <taxon>Pezizomycotina</taxon>
        <taxon>Eurotiomycetes</taxon>
        <taxon>Chaetothyriomycetidae</taxon>
        <taxon>Chaetothyriales</taxon>
        <taxon>Herpotrichiellaceae</taxon>
        <taxon>Cladophialophora</taxon>
    </lineage>
</organism>
<dbReference type="STRING" id="86049.A0A1C1CFW4"/>
<evidence type="ECO:0000313" key="4">
    <source>
        <dbReference type="Proteomes" id="UP000094526"/>
    </source>
</evidence>
<dbReference type="EMBL" id="LGRB01000014">
    <property type="protein sequence ID" value="OCT47351.1"/>
    <property type="molecule type" value="Genomic_DNA"/>
</dbReference>
<proteinExistence type="predicted"/>
<dbReference type="GO" id="GO:0000127">
    <property type="term" value="C:transcription factor TFIIIC complex"/>
    <property type="evidence" value="ECO:0007669"/>
    <property type="project" value="InterPro"/>
</dbReference>
<evidence type="ECO:0000259" key="1">
    <source>
        <dbReference type="Pfam" id="PF12657"/>
    </source>
</evidence>
<dbReference type="VEuPathDB" id="FungiDB:G647_02085"/>
<evidence type="ECO:0000259" key="2">
    <source>
        <dbReference type="Pfam" id="PF12660"/>
    </source>
</evidence>
<accession>A0A1C1CFW4</accession>
<sequence>MHCLTRDIEPVTLPFWPTCKNALSWSAEELAVAAGEVVHILTPCDTLAPPENPSHKQWHTHTVRVNQFEPSEWPPQALATVSQFSLGEELSESTIVSIAWSPPGLGVYRRSVLTVLTSNLILSLWETNGRLGVWRRTAIVNRYLPIPNASEGVDHARRQRRVRAFAWLPSLPPTPKSTWGRQILVVADDSYTILVYHVSGKGAVDGQWFFRLLTQYTTAGTHHLDFNITRSQSLRTILTHSSPISSLETTAWQAEGDLGDGETKSLVVKVSRGQCCAPTFLQLQVRGSNTAPAKDEPGLEASIVSLPSMPGLILPVPPSKDMFEPVVEESCSEFVRNHGLRGKVRVNHWGTVWSPCHNIAAACVSLHPSDMIEYVIPSAQRVTLHFIRVQESLVEEVAMEDPIEVQKRIFEFMLESSEGQINTNFDRKTIRNTAALMMLNFKDSIDVADLVDAWLARHQSTVAKEKALGGDVQEQDTEKLQEEQMDLDRLRTGSEHVTAEEVCELCGEPIPFTSDFDRARCDRGHQFSRCWLSFVAIQEPGISKYCSKCGRQFLDFAKMEFQGNGPSLGQALFDRFDACPYCQGKYRG</sequence>
<gene>
    <name evidence="3" type="ORF">CLCR_02355</name>
</gene>
<dbReference type="GO" id="GO:0006384">
    <property type="term" value="P:transcription initiation at RNA polymerase III promoter"/>
    <property type="evidence" value="ECO:0007669"/>
    <property type="project" value="InterPro"/>
</dbReference>
<feature type="domain" description="Transcription factor IIIC putative zinc-finger" evidence="2">
    <location>
        <begin position="496"/>
        <end position="586"/>
    </location>
</feature>